<name>A0ABS0QI02_THEVU</name>
<feature type="compositionally biased region" description="Acidic residues" evidence="6">
    <location>
        <begin position="438"/>
        <end position="448"/>
    </location>
</feature>
<dbReference type="PANTHER" id="PTHR30563">
    <property type="entry name" value="DNA RECOMBINATION PROTEIN RMUC"/>
    <property type="match status" value="1"/>
</dbReference>
<feature type="region of interest" description="Disordered" evidence="6">
    <location>
        <begin position="404"/>
        <end position="448"/>
    </location>
</feature>
<proteinExistence type="inferred from homology"/>
<protein>
    <submittedName>
        <fullName evidence="7">DNA recombination protein RmuC</fullName>
    </submittedName>
</protein>
<feature type="coiled-coil region" evidence="5">
    <location>
        <begin position="124"/>
        <end position="151"/>
    </location>
</feature>
<keyword evidence="3 5" id="KW-0175">Coiled coil</keyword>
<comment type="similarity">
    <text evidence="2">Belongs to the RmuC family.</text>
</comment>
<comment type="caution">
    <text evidence="7">The sequence shown here is derived from an EMBL/GenBank/DDBJ whole genome shotgun (WGS) entry which is preliminary data.</text>
</comment>
<dbReference type="EMBL" id="JAECVU010000004">
    <property type="protein sequence ID" value="MBH8588891.1"/>
    <property type="molecule type" value="Genomic_DNA"/>
</dbReference>
<evidence type="ECO:0000313" key="7">
    <source>
        <dbReference type="EMBL" id="MBH8588891.1"/>
    </source>
</evidence>
<keyword evidence="8" id="KW-1185">Reference proteome</keyword>
<evidence type="ECO:0000256" key="6">
    <source>
        <dbReference type="SAM" id="MobiDB-lite"/>
    </source>
</evidence>
<dbReference type="Proteomes" id="UP000641910">
    <property type="component" value="Unassembled WGS sequence"/>
</dbReference>
<reference evidence="7 8" key="1">
    <citation type="submission" date="2020-12" db="EMBL/GenBank/DDBJ databases">
        <title>WGS of Thermoactinomyces spp.</title>
        <authorList>
            <person name="Cheng K."/>
        </authorList>
    </citation>
    <scope>NUCLEOTIDE SEQUENCE [LARGE SCALE GENOMIC DNA]</scope>
    <source>
        <strain evidence="8">CICC 10650\ACCC 41061</strain>
    </source>
</reference>
<accession>A0ABS0QI02</accession>
<dbReference type="Pfam" id="PF02646">
    <property type="entry name" value="RmuC"/>
    <property type="match status" value="1"/>
</dbReference>
<dbReference type="PANTHER" id="PTHR30563:SF0">
    <property type="entry name" value="DNA RECOMBINATION PROTEIN RMUC"/>
    <property type="match status" value="1"/>
</dbReference>
<evidence type="ECO:0000256" key="4">
    <source>
        <dbReference type="ARBA" id="ARBA00023172"/>
    </source>
</evidence>
<evidence type="ECO:0000256" key="2">
    <source>
        <dbReference type="ARBA" id="ARBA00009840"/>
    </source>
</evidence>
<evidence type="ECO:0000256" key="1">
    <source>
        <dbReference type="ARBA" id="ARBA00003416"/>
    </source>
</evidence>
<keyword evidence="4" id="KW-0233">DNA recombination</keyword>
<sequence length="448" mass="51840">MSTLIAILSLLLNGGVLYFLYRQSLTKTKENPWNDLFYQLQTLQAQQEKLEKRVREEMGYNRQEWNTSSLENRRELQQSFTTLTKATLSTLRESASQQKDLLDSFSKQLNDLTRMNEQKFDHLRTQVEEKLAAIQTENQKKLEEMRKTVDEKLHNTLEKRLGESFQLVSERLEQVHKSLGEMQNLATGVDHLRKILSNVKNRGVLGEIQLENILEQMLSSEQYEKNVRVKENSKENVEFCIKLPSKQEEGKFVLLPIDSKFPLADYQRLLEAQESGDVHQMAQAGKNLENRVKQEAKKISEKYISPPKTTDFAILFLPLEGLYAEILRRPGLWESIQRKYRVSIVGPATLSAFLNSLQMGFRTLAIEKHTHEAWEWLSILKNDLYRFGDYLAKAQRKIEEAGKTIGQASRQTETMKKKLNKVENLPQPKSIPPTPADPETDELTDQGE</sequence>
<evidence type="ECO:0000313" key="8">
    <source>
        <dbReference type="Proteomes" id="UP000641910"/>
    </source>
</evidence>
<organism evidence="7 8">
    <name type="scientific">Thermoactinomyces vulgaris</name>
    <dbReference type="NCBI Taxonomy" id="2026"/>
    <lineage>
        <taxon>Bacteria</taxon>
        <taxon>Bacillati</taxon>
        <taxon>Bacillota</taxon>
        <taxon>Bacilli</taxon>
        <taxon>Bacillales</taxon>
        <taxon>Thermoactinomycetaceae</taxon>
        <taxon>Thermoactinomyces</taxon>
    </lineage>
</organism>
<dbReference type="InterPro" id="IPR003798">
    <property type="entry name" value="DNA_recombination_RmuC"/>
</dbReference>
<evidence type="ECO:0000256" key="3">
    <source>
        <dbReference type="ARBA" id="ARBA00023054"/>
    </source>
</evidence>
<gene>
    <name evidence="7" type="primary">rmuC</name>
    <name evidence="7" type="ORF">I8U22_08690</name>
</gene>
<comment type="function">
    <text evidence="1">Involved in DNA recombination.</text>
</comment>
<evidence type="ECO:0000256" key="5">
    <source>
        <dbReference type="SAM" id="Coils"/>
    </source>
</evidence>
<dbReference type="RefSeq" id="WP_052186679.1">
    <property type="nucleotide sequence ID" value="NZ_CP039710.1"/>
</dbReference>